<evidence type="ECO:0000313" key="2">
    <source>
        <dbReference type="EMBL" id="KFI81588.1"/>
    </source>
</evidence>
<reference evidence="2 3" key="1">
    <citation type="submission" date="2014-03" db="EMBL/GenBank/DDBJ databases">
        <title>Genomics of Bifidobacteria.</title>
        <authorList>
            <person name="Ventura M."/>
            <person name="Milani C."/>
            <person name="Lugli G.A."/>
        </authorList>
    </citation>
    <scope>NUCLEOTIDE SEQUENCE [LARGE SCALE GENOMIC DNA]</scope>
    <source>
        <strain evidence="2 3">LMG 21775</strain>
    </source>
</reference>
<comment type="caution">
    <text evidence="2">The sequence shown here is derived from an EMBL/GenBank/DDBJ whole genome shotgun (WGS) entry which is preliminary data.</text>
</comment>
<dbReference type="InterPro" id="IPR026466">
    <property type="entry name" value="Fim_isopep_form_D2_dom"/>
</dbReference>
<feature type="transmembrane region" description="Helical" evidence="1">
    <location>
        <begin position="985"/>
        <end position="1006"/>
    </location>
</feature>
<proteinExistence type="predicted"/>
<accession>A0A087CE88</accession>
<keyword evidence="3" id="KW-1185">Reference proteome</keyword>
<protein>
    <submittedName>
        <fullName evidence="2">Uncharacterized protein</fullName>
    </submittedName>
</protein>
<sequence length="1023" mass="105108">MGGLRAIGPRVSDRVGRYASVRLVPVAGGGGRVVAFLLSLFLVLPLVLVALPVDRASAAPVDLGPDGYFSTLNAGALPVVDKDNETPGIYADGWVNTRRIVFGKQGNTGTYGGASVSGGYKTLAIGEIASESGRSIYSVPGLVANYSASSTTAIAANEALLWADDTVTAGFPFDTYGSYIGGHSFDSATGAYQSNLAQVSDAVGAQNYSSFEQSLIRVAPVEGVCTAPYSIGCSAGSEPTATPFSPSSNQYRAFPLSIGDMNKYFDYTTTSVNAGNSACPSYSCANGASGSWLRSPRWSDPFWAFYVRDIGSVDYHNVFLSTMGLRPAVRLGLDGLVLSADSGDQGQSMSGDLRLTYVESGKQLDSWSASVSGAAGSRMLSLSGSSDLGSDMGWKIVDPVTSMVLGSGRTSAGGNMALPETLMPDATKDYDLYVWGQEDGSATVGLTNRATEPVKATITGWKVQVPPSYGIEVTGVTSGGLKAYKIGDYADTVFDHTGALGSVKLTTPAGLVSALLAAAGVAGGVGVDAGNPIGWVGSHWLGYPTSPLSDDVTSAFSLYAGSLQLFAQALAGDTGSLGPVAGSLPAGTFSSLSTVVLPVSGPGLYLVVDDSQASGGSLPIIVGTRVFNPALDGGDGRMVDFADAGVKGKPRLGRASLKTSVLDVSKRVLNDAGMDGFDLGSQVEYEIALQVPDLSSFASLPYSSYVFALSDVADAGLTLPAASSVRVLMDVPSPDTDVTGTPGLMVSVSGQTVSVDGLKALFAGDNGSSGTTNKAGVPVGSLIRIRYAAVLNTGASLSAPGGGGLHPNVNTATLTRSRVAGVSPGWDDAGPGVESKSATAHAYVFGLDLVKVDKDDVSRKLGGAGFEVTRDGQVLRFTRLSDGVYRLAVPGDTGVLSEVFSHTDGTLNILGVEARALSLGESVAPSGYFKVPAFMVEVLPVWNTDASEVTLASYRTHGTGLAFVSRDGRAVMVADPAHSLANLPYTGGVGILVLLVLATLFLVFAVRPYYQAHRAETTANILS</sequence>
<keyword evidence="1" id="KW-1133">Transmembrane helix</keyword>
<gene>
    <name evidence="2" type="ORF">BPSY_1998</name>
</gene>
<dbReference type="Gene3D" id="2.60.40.740">
    <property type="match status" value="1"/>
</dbReference>
<dbReference type="Proteomes" id="UP000029050">
    <property type="component" value="Unassembled WGS sequence"/>
</dbReference>
<dbReference type="EMBL" id="JGZI01000010">
    <property type="protein sequence ID" value="KFI81588.1"/>
    <property type="molecule type" value="Genomic_DNA"/>
</dbReference>
<keyword evidence="1" id="KW-0472">Membrane</keyword>
<evidence type="ECO:0000313" key="3">
    <source>
        <dbReference type="Proteomes" id="UP000029050"/>
    </source>
</evidence>
<evidence type="ECO:0000256" key="1">
    <source>
        <dbReference type="SAM" id="Phobius"/>
    </source>
</evidence>
<name>A0A087CE88_9BIFI</name>
<dbReference type="NCBIfam" id="TIGR04226">
    <property type="entry name" value="RrgB_K2N_iso_D2"/>
    <property type="match status" value="1"/>
</dbReference>
<dbReference type="AlphaFoldDB" id="A0A087CE88"/>
<dbReference type="STRING" id="218140.BPSY_1998"/>
<organism evidence="2 3">
    <name type="scientific">Bifidobacterium psychraerophilum</name>
    <dbReference type="NCBI Taxonomy" id="218140"/>
    <lineage>
        <taxon>Bacteria</taxon>
        <taxon>Bacillati</taxon>
        <taxon>Actinomycetota</taxon>
        <taxon>Actinomycetes</taxon>
        <taxon>Bifidobacteriales</taxon>
        <taxon>Bifidobacteriaceae</taxon>
        <taxon>Bifidobacterium</taxon>
    </lineage>
</organism>
<keyword evidence="1" id="KW-0812">Transmembrane</keyword>